<accession>A0ABD3PLL0</accession>
<protein>
    <recommendedName>
        <fullName evidence="3">RWD domain-containing protein</fullName>
    </recommendedName>
</protein>
<evidence type="ECO:0000313" key="2">
    <source>
        <dbReference type="Proteomes" id="UP001530400"/>
    </source>
</evidence>
<dbReference type="InterPro" id="IPR016135">
    <property type="entry name" value="UBQ-conjugating_enzyme/RWD"/>
</dbReference>
<dbReference type="EMBL" id="JALLPJ020000557">
    <property type="protein sequence ID" value="KAL3788632.1"/>
    <property type="molecule type" value="Genomic_DNA"/>
</dbReference>
<proteinExistence type="predicted"/>
<sequence>MSTPEKEEATERQLAELEFVKCAYGAEEAWPTDTDGCRSVVRLLHLPVELSNNKLDPVTIELHLQMPSNYPVNKEALLEITSTLKSAPSNPPLIRKAVLNALPQLTEACQAAACEFPEQEAVWHVFNRADEWIESNWSEILIQQEQLQVTKSTDSTKHVPSNILGRRCIYSHHIIANSKRKVLAKLAHDYKLGGYVKIGWPGIIIFEGLESSCQAVVHEIKTWRWQHLSIRVEETKQIPEGEIADEYRRLPKKFTELGEDDMSVLAQYCRDAGLENMFLQCLKIDNGQQSDNEAAEDESGAAHMPYAALIHVDHMNDRKGYQKWLKKESESAGCILFINHCTISKSSRPLIHVGLIGDEDGVKKILKQWRTSRVDVDSKNKPCLERMMSVLIEGEIPPLSRDALGRIDLLSSQLSSGGRITSFEELNGHVSCIFGEEWTRSLTSER</sequence>
<evidence type="ECO:0008006" key="3">
    <source>
        <dbReference type="Google" id="ProtNLM"/>
    </source>
</evidence>
<comment type="caution">
    <text evidence="1">The sequence shown here is derived from an EMBL/GenBank/DDBJ whole genome shotgun (WGS) entry which is preliminary data.</text>
</comment>
<dbReference type="CDD" id="cd24163">
    <property type="entry name" value="RWDD2_C"/>
    <property type="match status" value="1"/>
</dbReference>
<dbReference type="InterPro" id="IPR059181">
    <property type="entry name" value="RWDD2A-B_C"/>
</dbReference>
<evidence type="ECO:0000313" key="1">
    <source>
        <dbReference type="EMBL" id="KAL3788632.1"/>
    </source>
</evidence>
<organism evidence="1 2">
    <name type="scientific">Cyclotella atomus</name>
    <dbReference type="NCBI Taxonomy" id="382360"/>
    <lineage>
        <taxon>Eukaryota</taxon>
        <taxon>Sar</taxon>
        <taxon>Stramenopiles</taxon>
        <taxon>Ochrophyta</taxon>
        <taxon>Bacillariophyta</taxon>
        <taxon>Coscinodiscophyceae</taxon>
        <taxon>Thalassiosirophycidae</taxon>
        <taxon>Stephanodiscales</taxon>
        <taxon>Stephanodiscaceae</taxon>
        <taxon>Cyclotella</taxon>
    </lineage>
</organism>
<gene>
    <name evidence="1" type="ORF">ACHAWO_011848</name>
</gene>
<keyword evidence="2" id="KW-1185">Reference proteome</keyword>
<reference evidence="1 2" key="1">
    <citation type="submission" date="2024-10" db="EMBL/GenBank/DDBJ databases">
        <title>Updated reference genomes for cyclostephanoid diatoms.</title>
        <authorList>
            <person name="Roberts W.R."/>
            <person name="Alverson A.J."/>
        </authorList>
    </citation>
    <scope>NUCLEOTIDE SEQUENCE [LARGE SCALE GENOMIC DNA]</scope>
    <source>
        <strain evidence="1 2">AJA010-31</strain>
    </source>
</reference>
<dbReference type="Proteomes" id="UP001530400">
    <property type="component" value="Unassembled WGS sequence"/>
</dbReference>
<dbReference type="AlphaFoldDB" id="A0ABD3PLL0"/>
<dbReference type="Gene3D" id="3.10.110.10">
    <property type="entry name" value="Ubiquitin Conjugating Enzyme"/>
    <property type="match status" value="1"/>
</dbReference>
<dbReference type="InterPro" id="IPR017359">
    <property type="entry name" value="Phi-like"/>
</dbReference>
<name>A0ABD3PLL0_9STRA</name>
<dbReference type="PANTHER" id="PTHR15955:SF8">
    <property type="entry name" value="RWD DOMAIN-CONTAINING PROTEIN 2B-RELATED"/>
    <property type="match status" value="1"/>
</dbReference>
<dbReference type="PANTHER" id="PTHR15955">
    <property type="entry name" value="RWD DOMAIN CONTAINING PROTEIN 2"/>
    <property type="match status" value="1"/>
</dbReference>